<dbReference type="Proteomes" id="UP000646523">
    <property type="component" value="Unassembled WGS sequence"/>
</dbReference>
<evidence type="ECO:0000313" key="2">
    <source>
        <dbReference type="EMBL" id="GGO79932.1"/>
    </source>
</evidence>
<dbReference type="RefSeq" id="WP_189128077.1">
    <property type="nucleotide sequence ID" value="NZ_BMNH01000030.1"/>
</dbReference>
<dbReference type="InterPro" id="IPR013655">
    <property type="entry name" value="PAS_fold_3"/>
</dbReference>
<evidence type="ECO:0000259" key="1">
    <source>
        <dbReference type="Pfam" id="PF08447"/>
    </source>
</evidence>
<comment type="caution">
    <text evidence="2">The sequence shown here is derived from an EMBL/GenBank/DDBJ whole genome shotgun (WGS) entry which is preliminary data.</text>
</comment>
<keyword evidence="3" id="KW-1185">Reference proteome</keyword>
<evidence type="ECO:0000313" key="3">
    <source>
        <dbReference type="Proteomes" id="UP000646523"/>
    </source>
</evidence>
<dbReference type="AlphaFoldDB" id="A0A918DQD6"/>
<dbReference type="Pfam" id="PF08447">
    <property type="entry name" value="PAS_3"/>
    <property type="match status" value="1"/>
</dbReference>
<reference evidence="2" key="2">
    <citation type="submission" date="2020-09" db="EMBL/GenBank/DDBJ databases">
        <authorList>
            <person name="Sun Q."/>
            <person name="Zhou Y."/>
        </authorList>
    </citation>
    <scope>NUCLEOTIDE SEQUENCE</scope>
    <source>
        <strain evidence="2">CGMCC 4.7368</strain>
    </source>
</reference>
<accession>A0A918DQD6</accession>
<dbReference type="InterPro" id="IPR000014">
    <property type="entry name" value="PAS"/>
</dbReference>
<organism evidence="2 3">
    <name type="scientific">Nonomuraea cavernae</name>
    <dbReference type="NCBI Taxonomy" id="2045107"/>
    <lineage>
        <taxon>Bacteria</taxon>
        <taxon>Bacillati</taxon>
        <taxon>Actinomycetota</taxon>
        <taxon>Actinomycetes</taxon>
        <taxon>Streptosporangiales</taxon>
        <taxon>Streptosporangiaceae</taxon>
        <taxon>Nonomuraea</taxon>
    </lineage>
</organism>
<dbReference type="InterPro" id="IPR035965">
    <property type="entry name" value="PAS-like_dom_sf"/>
</dbReference>
<dbReference type="CDD" id="cd00130">
    <property type="entry name" value="PAS"/>
    <property type="match status" value="1"/>
</dbReference>
<name>A0A918DQD6_9ACTN</name>
<dbReference type="EMBL" id="BMNH01000030">
    <property type="protein sequence ID" value="GGO79932.1"/>
    <property type="molecule type" value="Genomic_DNA"/>
</dbReference>
<protein>
    <recommendedName>
        <fullName evidence="1">PAS fold-3 domain-containing protein</fullName>
    </recommendedName>
</protein>
<dbReference type="SUPFAM" id="SSF55785">
    <property type="entry name" value="PYP-like sensor domain (PAS domain)"/>
    <property type="match status" value="1"/>
</dbReference>
<dbReference type="NCBIfam" id="TIGR00229">
    <property type="entry name" value="sensory_box"/>
    <property type="match status" value="1"/>
</dbReference>
<sequence length="455" mass="49193">MGFGASIVPSGVERFIGSDELFFSTTDRHGVIRGGNSVFVKISGFSLDELVGAPHRIVRHPGMPAGVFLALWERLLAGRPSGAYMQNVAKDGGHYWVFATMTPAADGFLSVRMAPRAEPFQRVKHMYELVADVESEAAGRPGMSRRDVARVGMEHLEQLSLGLGFGSLDAFLTEGLTAEIAVRGRSGSVTYARPSARGPIAEVLAEAGALGTRLADLVERLEGYRVLSERLVRSSAQVLDVARRLDSAVVAAQRASEKVADTAPVLSNVARVMATPTRTAVTTLERLVSRLAALRSHVTDLRQGIALASLHNDMVAAFAAEVVDGVAPPASLNDVPLICDAMRDSVLEMSARARQVNLTLREIVSEVAEANDRLEEFRLFLGQWRILFIRHRAEDAIGGLVRPIDEEFAASRGGMDLLYALGNELEASAVPFDVVAFEDHLARIRTEAIRSRDAS</sequence>
<gene>
    <name evidence="2" type="ORF">GCM10012289_65400</name>
</gene>
<proteinExistence type="predicted"/>
<dbReference type="Gene3D" id="3.30.450.20">
    <property type="entry name" value="PAS domain"/>
    <property type="match status" value="1"/>
</dbReference>
<reference evidence="2" key="1">
    <citation type="journal article" date="2014" name="Int. J. Syst. Evol. Microbiol.">
        <title>Complete genome sequence of Corynebacterium casei LMG S-19264T (=DSM 44701T), isolated from a smear-ripened cheese.</title>
        <authorList>
            <consortium name="US DOE Joint Genome Institute (JGI-PGF)"/>
            <person name="Walter F."/>
            <person name="Albersmeier A."/>
            <person name="Kalinowski J."/>
            <person name="Ruckert C."/>
        </authorList>
    </citation>
    <scope>NUCLEOTIDE SEQUENCE</scope>
    <source>
        <strain evidence="2">CGMCC 4.7368</strain>
    </source>
</reference>
<feature type="domain" description="PAS fold-3" evidence="1">
    <location>
        <begin position="37"/>
        <end position="105"/>
    </location>
</feature>